<protein>
    <recommendedName>
        <fullName evidence="1">Thioredoxin reductase</fullName>
    </recommendedName>
</protein>
<proteinExistence type="predicted"/>
<evidence type="ECO:0000256" key="3">
    <source>
        <dbReference type="ARBA" id="ARBA00023002"/>
    </source>
</evidence>
<comment type="caution">
    <text evidence="5">The sequence shown here is derived from an EMBL/GenBank/DDBJ whole genome shotgun (WGS) entry which is preliminary data.</text>
</comment>
<evidence type="ECO:0000313" key="5">
    <source>
        <dbReference type="EMBL" id="TNC52097.1"/>
    </source>
</evidence>
<keyword evidence="6" id="KW-1185">Reference proteome</keyword>
<keyword evidence="2" id="KW-0285">Flavoprotein</keyword>
<dbReference type="PRINTS" id="PR00469">
    <property type="entry name" value="PNDRDTASEII"/>
</dbReference>
<dbReference type="InterPro" id="IPR023753">
    <property type="entry name" value="FAD/NAD-binding_dom"/>
</dbReference>
<dbReference type="InterPro" id="IPR050097">
    <property type="entry name" value="Ferredoxin-NADP_redctase_2"/>
</dbReference>
<feature type="domain" description="FAD/NAD(P)-binding" evidence="4">
    <location>
        <begin position="9"/>
        <end position="288"/>
    </location>
</feature>
<dbReference type="EMBL" id="VDFU01000003">
    <property type="protein sequence ID" value="TNC52097.1"/>
    <property type="molecule type" value="Genomic_DNA"/>
</dbReference>
<dbReference type="PRINTS" id="PR00368">
    <property type="entry name" value="FADPNR"/>
</dbReference>
<sequence length="312" mass="33377">MWLTDDVLDCCIIGGGPAGLTAAIFLARFRRRFVLIDAGESRASWIPRSHNHPAFPGGINGEELLDRMRRQVDEFGGTRLSGVVTRISREGEGPFRIDTGQGTLVARHLILATGVRDNLPAVPDAVSHVRRGTIRQCPICDGYEVTGKRIAVLGSAACAAGEALFLRTYTSDITVVTLGESLSIADDDRARLDDLGIRLIEAPVDRVACDDGTVEVTLGDGQVMTFDAVYAGLGIEPRTSLAHELDVQLSDDGRVVTDAKQRTSAPQVYAAGDAVTGLNQIAVAMAQAEVAAVDIHNELRRAEKMCLLQTAS</sequence>
<gene>
    <name evidence="5" type="ORF">FHG66_04170</name>
</gene>
<dbReference type="InterPro" id="IPR036188">
    <property type="entry name" value="FAD/NAD-bd_sf"/>
</dbReference>
<dbReference type="OrthoDB" id="9786503at2"/>
<dbReference type="GO" id="GO:0016491">
    <property type="term" value="F:oxidoreductase activity"/>
    <property type="evidence" value="ECO:0007669"/>
    <property type="project" value="UniProtKB-KW"/>
</dbReference>
<dbReference type="AlphaFoldDB" id="A0A5C4N3T0"/>
<evidence type="ECO:0000313" key="6">
    <source>
        <dbReference type="Proteomes" id="UP000305887"/>
    </source>
</evidence>
<name>A0A5C4N3T0_9RHOB</name>
<dbReference type="Proteomes" id="UP000305887">
    <property type="component" value="Unassembled WGS sequence"/>
</dbReference>
<evidence type="ECO:0000259" key="4">
    <source>
        <dbReference type="Pfam" id="PF07992"/>
    </source>
</evidence>
<dbReference type="Pfam" id="PF07992">
    <property type="entry name" value="Pyr_redox_2"/>
    <property type="match status" value="1"/>
</dbReference>
<evidence type="ECO:0000256" key="2">
    <source>
        <dbReference type="ARBA" id="ARBA00022630"/>
    </source>
</evidence>
<accession>A0A5C4N3T0</accession>
<dbReference type="Gene3D" id="3.50.50.60">
    <property type="entry name" value="FAD/NAD(P)-binding domain"/>
    <property type="match status" value="2"/>
</dbReference>
<organism evidence="5 6">
    <name type="scientific">Rubellimicrobium rubrum</name>
    <dbReference type="NCBI Taxonomy" id="2585369"/>
    <lineage>
        <taxon>Bacteria</taxon>
        <taxon>Pseudomonadati</taxon>
        <taxon>Pseudomonadota</taxon>
        <taxon>Alphaproteobacteria</taxon>
        <taxon>Rhodobacterales</taxon>
        <taxon>Roseobacteraceae</taxon>
        <taxon>Rubellimicrobium</taxon>
    </lineage>
</organism>
<dbReference type="SUPFAM" id="SSF51905">
    <property type="entry name" value="FAD/NAD(P)-binding domain"/>
    <property type="match status" value="1"/>
</dbReference>
<dbReference type="PANTHER" id="PTHR48105">
    <property type="entry name" value="THIOREDOXIN REDUCTASE 1-RELATED-RELATED"/>
    <property type="match status" value="1"/>
</dbReference>
<evidence type="ECO:0000256" key="1">
    <source>
        <dbReference type="ARBA" id="ARBA00018719"/>
    </source>
</evidence>
<keyword evidence="3" id="KW-0560">Oxidoreductase</keyword>
<reference evidence="5 6" key="1">
    <citation type="submission" date="2019-06" db="EMBL/GenBank/DDBJ databases">
        <title>YIM 131921 draft genome.</title>
        <authorList>
            <person name="Jiang L."/>
        </authorList>
    </citation>
    <scope>NUCLEOTIDE SEQUENCE [LARGE SCALE GENOMIC DNA]</scope>
    <source>
        <strain evidence="5 6">YIM 131921</strain>
    </source>
</reference>